<dbReference type="GO" id="GO:0046718">
    <property type="term" value="P:symbiont entry into host cell"/>
    <property type="evidence" value="ECO:0007669"/>
    <property type="project" value="InterPro"/>
</dbReference>
<protein>
    <submittedName>
        <fullName evidence="1">Uncharacterized protein</fullName>
    </submittedName>
</protein>
<dbReference type="Pfam" id="PF05100">
    <property type="entry name" value="Phage_tail_L"/>
    <property type="match status" value="1"/>
</dbReference>
<gene>
    <name evidence="1" type="ORF">METZ01_LOCUS208642</name>
</gene>
<feature type="non-terminal residue" evidence="1">
    <location>
        <position position="1"/>
    </location>
</feature>
<dbReference type="InterPro" id="IPR006487">
    <property type="entry name" value="Phage_lambda_L"/>
</dbReference>
<dbReference type="AlphaFoldDB" id="A0A382EYJ0"/>
<accession>A0A382EYJ0</accession>
<dbReference type="EMBL" id="UINC01047033">
    <property type="protein sequence ID" value="SVB55788.1"/>
    <property type="molecule type" value="Genomic_DNA"/>
</dbReference>
<name>A0A382EYJ0_9ZZZZ</name>
<sequence length="84" mass="8926">KRKYYKNTCQWVYKGDECQYPGPAGGAIPGSTLTANSNPIAANNQIAGSVQGDECGKSFESCQIRNNTIHFGGFPGTGRTIPKG</sequence>
<organism evidence="1">
    <name type="scientific">marine metagenome</name>
    <dbReference type="NCBI Taxonomy" id="408172"/>
    <lineage>
        <taxon>unclassified sequences</taxon>
        <taxon>metagenomes</taxon>
        <taxon>ecological metagenomes</taxon>
    </lineage>
</organism>
<proteinExistence type="predicted"/>
<dbReference type="GO" id="GO:0030430">
    <property type="term" value="C:host cell cytoplasm"/>
    <property type="evidence" value="ECO:0007669"/>
    <property type="project" value="InterPro"/>
</dbReference>
<reference evidence="1" key="1">
    <citation type="submission" date="2018-05" db="EMBL/GenBank/DDBJ databases">
        <authorList>
            <person name="Lanie J.A."/>
            <person name="Ng W.-L."/>
            <person name="Kazmierczak K.M."/>
            <person name="Andrzejewski T.M."/>
            <person name="Davidsen T.M."/>
            <person name="Wayne K.J."/>
            <person name="Tettelin H."/>
            <person name="Glass J.I."/>
            <person name="Rusch D."/>
            <person name="Podicherti R."/>
            <person name="Tsui H.-C.T."/>
            <person name="Winkler M.E."/>
        </authorList>
    </citation>
    <scope>NUCLEOTIDE SEQUENCE</scope>
</reference>
<evidence type="ECO:0000313" key="1">
    <source>
        <dbReference type="EMBL" id="SVB55788.1"/>
    </source>
</evidence>
<dbReference type="GO" id="GO:0051536">
    <property type="term" value="F:iron-sulfur cluster binding"/>
    <property type="evidence" value="ECO:0007669"/>
    <property type="project" value="InterPro"/>
</dbReference>